<dbReference type="AlphaFoldDB" id="A0A392PK20"/>
<dbReference type="InterPro" id="IPR008984">
    <property type="entry name" value="SMAD_FHA_dom_sf"/>
</dbReference>
<feature type="non-terminal residue" evidence="1">
    <location>
        <position position="251"/>
    </location>
</feature>
<dbReference type="EMBL" id="LXQA010084155">
    <property type="protein sequence ID" value="MCI12431.1"/>
    <property type="molecule type" value="Genomic_DNA"/>
</dbReference>
<dbReference type="Gene3D" id="2.60.200.20">
    <property type="match status" value="1"/>
</dbReference>
<organism evidence="1 2">
    <name type="scientific">Trifolium medium</name>
    <dbReference type="NCBI Taxonomy" id="97028"/>
    <lineage>
        <taxon>Eukaryota</taxon>
        <taxon>Viridiplantae</taxon>
        <taxon>Streptophyta</taxon>
        <taxon>Embryophyta</taxon>
        <taxon>Tracheophyta</taxon>
        <taxon>Spermatophyta</taxon>
        <taxon>Magnoliopsida</taxon>
        <taxon>eudicotyledons</taxon>
        <taxon>Gunneridae</taxon>
        <taxon>Pentapetalae</taxon>
        <taxon>rosids</taxon>
        <taxon>fabids</taxon>
        <taxon>Fabales</taxon>
        <taxon>Fabaceae</taxon>
        <taxon>Papilionoideae</taxon>
        <taxon>50 kb inversion clade</taxon>
        <taxon>NPAAA clade</taxon>
        <taxon>Hologalegina</taxon>
        <taxon>IRL clade</taxon>
        <taxon>Trifolieae</taxon>
        <taxon>Trifolium</taxon>
    </lineage>
</organism>
<dbReference type="Proteomes" id="UP000265520">
    <property type="component" value="Unassembled WGS sequence"/>
</dbReference>
<comment type="caution">
    <text evidence="1">The sequence shown here is derived from an EMBL/GenBank/DDBJ whole genome shotgun (WGS) entry which is preliminary data.</text>
</comment>
<feature type="non-terminal residue" evidence="1">
    <location>
        <position position="1"/>
    </location>
</feature>
<protein>
    <submittedName>
        <fullName evidence="1">Tyrosyl-DNA phosphodiesterase</fullName>
    </submittedName>
</protein>
<keyword evidence="2" id="KW-1185">Reference proteome</keyword>
<reference evidence="1 2" key="1">
    <citation type="journal article" date="2018" name="Front. Plant Sci.">
        <title>Red Clover (Trifolium pratense) and Zigzag Clover (T. medium) - A Picture of Genomic Similarities and Differences.</title>
        <authorList>
            <person name="Dluhosova J."/>
            <person name="Istvanek J."/>
            <person name="Nedelnik J."/>
            <person name="Repkova J."/>
        </authorList>
    </citation>
    <scope>NUCLEOTIDE SEQUENCE [LARGE SCALE GENOMIC DNA]</scope>
    <source>
        <strain evidence="2">cv. 10/8</strain>
        <tissue evidence="1">Leaf</tissue>
    </source>
</reference>
<name>A0A392PK20_9FABA</name>
<evidence type="ECO:0000313" key="1">
    <source>
        <dbReference type="EMBL" id="MCI12431.1"/>
    </source>
</evidence>
<proteinExistence type="predicted"/>
<evidence type="ECO:0000313" key="2">
    <source>
        <dbReference type="Proteomes" id="UP000265520"/>
    </source>
</evidence>
<sequence>SRGSEGFPFLEASNGVFVNGVEIRKGMAVELYEGDRVSLVCGNLNGSCGIRNRIGFVVERIVVENCDGYDDGEIDRLTFSGHSQSGKRSKRVFAVKANDTKFDGVVGRAMFLVDKCRDILLSDDPLSCILQSDLDLQCGYKRALGTGLVQKVVEDNGIDIGQSSSALLCESKGMDLEGNGGNFCPKGNLEVDCVDAFADKNLNLVVSDSIEKDNVSSDGNNGQGENGCNFYPPPGKNFYLNRLEFMNHDLS</sequence>
<accession>A0A392PK20</accession>
<dbReference type="SUPFAM" id="SSF49879">
    <property type="entry name" value="SMAD/FHA domain"/>
    <property type="match status" value="1"/>
</dbReference>